<dbReference type="SUPFAM" id="SSF51182">
    <property type="entry name" value="RmlC-like cupins"/>
    <property type="match status" value="1"/>
</dbReference>
<protein>
    <submittedName>
        <fullName evidence="2">Cupin domain-containing protein</fullName>
    </submittedName>
</protein>
<name>A0ABU3P3Y5_9FIRM</name>
<accession>A0ABU3P3Y5</accession>
<dbReference type="EMBL" id="JAUOZS010000001">
    <property type="protein sequence ID" value="MDT8903731.1"/>
    <property type="molecule type" value="Genomic_DNA"/>
</dbReference>
<dbReference type="Gene3D" id="2.60.120.10">
    <property type="entry name" value="Jelly Rolls"/>
    <property type="match status" value="1"/>
</dbReference>
<feature type="domain" description="Cupin type-2" evidence="1">
    <location>
        <begin position="43"/>
        <end position="102"/>
    </location>
</feature>
<evidence type="ECO:0000313" key="2">
    <source>
        <dbReference type="EMBL" id="MDT8903731.1"/>
    </source>
</evidence>
<organism evidence="2 3">
    <name type="scientific">Anaeroselena agilis</name>
    <dbReference type="NCBI Taxonomy" id="3063788"/>
    <lineage>
        <taxon>Bacteria</taxon>
        <taxon>Bacillati</taxon>
        <taxon>Bacillota</taxon>
        <taxon>Negativicutes</taxon>
        <taxon>Acetonemataceae</taxon>
        <taxon>Anaeroselena</taxon>
    </lineage>
</organism>
<dbReference type="Pfam" id="PF07883">
    <property type="entry name" value="Cupin_2"/>
    <property type="match status" value="1"/>
</dbReference>
<dbReference type="InterPro" id="IPR011051">
    <property type="entry name" value="RmlC_Cupin_sf"/>
</dbReference>
<comment type="caution">
    <text evidence="2">The sequence shown here is derived from an EMBL/GenBank/DDBJ whole genome shotgun (WGS) entry which is preliminary data.</text>
</comment>
<dbReference type="InterPro" id="IPR013096">
    <property type="entry name" value="Cupin_2"/>
</dbReference>
<dbReference type="RefSeq" id="WP_413782177.1">
    <property type="nucleotide sequence ID" value="NZ_JAUOZS010000001.1"/>
</dbReference>
<evidence type="ECO:0000259" key="1">
    <source>
        <dbReference type="Pfam" id="PF07883"/>
    </source>
</evidence>
<dbReference type="InterPro" id="IPR052044">
    <property type="entry name" value="PKS_Associated_Protein"/>
</dbReference>
<sequence>MMVVVNMLAEMAKTPVDPAVGIAVVQGVAEPGVSIGLAVVEKSIRPHYQKVSDEIYYVLRGQGTITVDGESRDLKEGDVIAIPKGKVHGFENTGAVPCLILFASGPKFEPDKDRFFPDAG</sequence>
<reference evidence="2 3" key="1">
    <citation type="submission" date="2023-07" db="EMBL/GenBank/DDBJ databases">
        <title>The novel representative of Negativicutes class, Anaeroselena agilis gen. nov. sp. nov.</title>
        <authorList>
            <person name="Prokofeva M.I."/>
            <person name="Elcheninov A.G."/>
            <person name="Klyukina A."/>
            <person name="Kublanov I.V."/>
            <person name="Frolov E.N."/>
            <person name="Podosokorskaya O.A."/>
        </authorList>
    </citation>
    <scope>NUCLEOTIDE SEQUENCE [LARGE SCALE GENOMIC DNA]</scope>
    <source>
        <strain evidence="2 3">4137-cl</strain>
    </source>
</reference>
<dbReference type="PANTHER" id="PTHR36114:SF1">
    <property type="entry name" value="16.7 KDA PROTEIN IN WHIE LOCUS"/>
    <property type="match status" value="1"/>
</dbReference>
<dbReference type="InterPro" id="IPR014710">
    <property type="entry name" value="RmlC-like_jellyroll"/>
</dbReference>
<dbReference type="PANTHER" id="PTHR36114">
    <property type="entry name" value="16.7 KDA PROTEIN IN WHIE LOCUS"/>
    <property type="match status" value="1"/>
</dbReference>
<evidence type="ECO:0000313" key="3">
    <source>
        <dbReference type="Proteomes" id="UP001254848"/>
    </source>
</evidence>
<keyword evidence="3" id="KW-1185">Reference proteome</keyword>
<proteinExistence type="predicted"/>
<dbReference type="Proteomes" id="UP001254848">
    <property type="component" value="Unassembled WGS sequence"/>
</dbReference>
<gene>
    <name evidence="2" type="ORF">Q4T40_21085</name>
</gene>